<evidence type="ECO:0000313" key="3">
    <source>
        <dbReference type="EMBL" id="MCO5781633.1"/>
    </source>
</evidence>
<accession>A0ABT1B7R6</accession>
<organism evidence="3 4">
    <name type="scientific">Citrobacter meridianamericanus</name>
    <dbReference type="NCBI Taxonomy" id="2894201"/>
    <lineage>
        <taxon>Bacteria</taxon>
        <taxon>Pseudomonadati</taxon>
        <taxon>Pseudomonadota</taxon>
        <taxon>Gammaproteobacteria</taxon>
        <taxon>Enterobacterales</taxon>
        <taxon>Enterobacteriaceae</taxon>
        <taxon>Citrobacter</taxon>
    </lineage>
</organism>
<dbReference type="Proteomes" id="UP001139290">
    <property type="component" value="Unassembled WGS sequence"/>
</dbReference>
<feature type="domain" description="Minor tail T" evidence="2">
    <location>
        <begin position="21"/>
        <end position="94"/>
    </location>
</feature>
<dbReference type="Pfam" id="PF06223">
    <property type="entry name" value="Phage_tail_T"/>
    <property type="match status" value="1"/>
</dbReference>
<name>A0ABT1B7R6_9ENTR</name>
<keyword evidence="4" id="KW-1185">Reference proteome</keyword>
<proteinExistence type="predicted"/>
<feature type="compositionally biased region" description="Basic and acidic residues" evidence="1">
    <location>
        <begin position="76"/>
        <end position="86"/>
    </location>
</feature>
<feature type="region of interest" description="Disordered" evidence="1">
    <location>
        <begin position="72"/>
        <end position="105"/>
    </location>
</feature>
<dbReference type="EMBL" id="JAJJVQ010000003">
    <property type="protein sequence ID" value="MCO5781633.1"/>
    <property type="molecule type" value="Genomic_DNA"/>
</dbReference>
<reference evidence="3" key="1">
    <citation type="submission" date="2021-11" db="EMBL/GenBank/DDBJ databases">
        <title>Citrobacter meridianamericanus sp. nov. isolated from soil.</title>
        <authorList>
            <person name="Furlan J.P.R."/>
            <person name="Stehling E.G."/>
        </authorList>
    </citation>
    <scope>NUCLEOTIDE SEQUENCE</scope>
    <source>
        <strain evidence="3">BR102</strain>
    </source>
</reference>
<evidence type="ECO:0000259" key="2">
    <source>
        <dbReference type="Pfam" id="PF06223"/>
    </source>
</evidence>
<evidence type="ECO:0000256" key="1">
    <source>
        <dbReference type="SAM" id="MobiDB-lite"/>
    </source>
</evidence>
<evidence type="ECO:0000313" key="4">
    <source>
        <dbReference type="Proteomes" id="UP001139290"/>
    </source>
</evidence>
<dbReference type="RefSeq" id="WP_252838234.1">
    <property type="nucleotide sequence ID" value="NZ_JAJJVQ010000003.1"/>
</dbReference>
<gene>
    <name evidence="3" type="ORF">LOD26_09875</name>
</gene>
<dbReference type="NCBIfam" id="TIGR01715">
    <property type="entry name" value="phage_lam_T"/>
    <property type="match status" value="1"/>
</dbReference>
<protein>
    <submittedName>
        <fullName evidence="3">Phage tail assembly protein T</fullName>
    </submittedName>
</protein>
<sequence length="105" mass="11559">MMQLAREFRRPDWRRMLSEMSATELGEWAVHFSLNSFSDALLDAEFATLKALVTGLVTGAAQDADDFRLLSASEPAPEKTDDELMRLGEGITGGVRYGPDSEPGH</sequence>
<comment type="caution">
    <text evidence="3">The sequence shown here is derived from an EMBL/GenBank/DDBJ whole genome shotgun (WGS) entry which is preliminary data.</text>
</comment>
<dbReference type="InterPro" id="IPR009350">
    <property type="entry name" value="Phage_tail_T"/>
</dbReference>